<dbReference type="GO" id="GO:0016301">
    <property type="term" value="F:kinase activity"/>
    <property type="evidence" value="ECO:0007669"/>
    <property type="project" value="UniProtKB-KW"/>
</dbReference>
<evidence type="ECO:0000256" key="1">
    <source>
        <dbReference type="ARBA" id="ARBA00000085"/>
    </source>
</evidence>
<dbReference type="InterPro" id="IPR011712">
    <property type="entry name" value="Sig_transdc_His_kin_sub3_dim/P"/>
</dbReference>
<dbReference type="PANTHER" id="PTHR24421:SF59">
    <property type="entry name" value="OXYGEN SENSOR HISTIDINE KINASE NREB"/>
    <property type="match status" value="1"/>
</dbReference>
<keyword evidence="5" id="KW-0902">Two-component regulatory system</keyword>
<dbReference type="CDD" id="cd16917">
    <property type="entry name" value="HATPase_UhpB-NarQ-NarX-like"/>
    <property type="match status" value="1"/>
</dbReference>
<dbReference type="PANTHER" id="PTHR24421">
    <property type="entry name" value="NITRATE/NITRITE SENSOR PROTEIN NARX-RELATED"/>
    <property type="match status" value="1"/>
</dbReference>
<evidence type="ECO:0000256" key="5">
    <source>
        <dbReference type="ARBA" id="ARBA00023012"/>
    </source>
</evidence>
<evidence type="ECO:0000256" key="3">
    <source>
        <dbReference type="ARBA" id="ARBA00022679"/>
    </source>
</evidence>
<evidence type="ECO:0000259" key="6">
    <source>
        <dbReference type="Pfam" id="PF02518"/>
    </source>
</evidence>
<dbReference type="EMBL" id="JACWEZ010000005">
    <property type="protein sequence ID" value="MBD1222962.1"/>
    <property type="molecule type" value="Genomic_DNA"/>
</dbReference>
<accession>A0ABR7VQA1</accession>
<evidence type="ECO:0000313" key="8">
    <source>
        <dbReference type="EMBL" id="MBD1222962.1"/>
    </source>
</evidence>
<evidence type="ECO:0000259" key="7">
    <source>
        <dbReference type="Pfam" id="PF07730"/>
    </source>
</evidence>
<dbReference type="InterPro" id="IPR036890">
    <property type="entry name" value="HATPase_C_sf"/>
</dbReference>
<dbReference type="RefSeq" id="WP_019378832.1">
    <property type="nucleotide sequence ID" value="NZ_CP033049.1"/>
</dbReference>
<dbReference type="InterPro" id="IPR050482">
    <property type="entry name" value="Sensor_HK_TwoCompSys"/>
</dbReference>
<protein>
    <recommendedName>
        <fullName evidence="2">histidine kinase</fullName>
        <ecNumber evidence="2">2.7.13.3</ecNumber>
    </recommendedName>
</protein>
<dbReference type="InterPro" id="IPR003594">
    <property type="entry name" value="HATPase_dom"/>
</dbReference>
<dbReference type="EC" id="2.7.13.3" evidence="2"/>
<dbReference type="Gene3D" id="1.20.5.1930">
    <property type="match status" value="1"/>
</dbReference>
<comment type="catalytic activity">
    <reaction evidence="1">
        <text>ATP + protein L-histidine = ADP + protein N-phospho-L-histidine.</text>
        <dbReference type="EC" id="2.7.13.3"/>
    </reaction>
</comment>
<evidence type="ECO:0000256" key="4">
    <source>
        <dbReference type="ARBA" id="ARBA00022777"/>
    </source>
</evidence>
<keyword evidence="9" id="KW-1185">Reference proteome</keyword>
<dbReference type="Pfam" id="PF02518">
    <property type="entry name" value="HATPase_c"/>
    <property type="match status" value="1"/>
</dbReference>
<evidence type="ECO:0000313" key="9">
    <source>
        <dbReference type="Proteomes" id="UP000621631"/>
    </source>
</evidence>
<dbReference type="Gene3D" id="3.30.565.10">
    <property type="entry name" value="Histidine kinase-like ATPase, C-terminal domain"/>
    <property type="match status" value="1"/>
</dbReference>
<sequence length="224" mass="25433">MIELREDFHVTNYMNQVQEEEMKRIANELHEGPGQQLFSVATGLEFLQSSIQEPGMREYAKELNQLLRRTIEEIRFISAELYPITLGKLGLEAALRSFFTLYTSTFGVVVHMNRSGERIELSENLSLAIFRCCQEALINIAAYAEVDEADVYFTWEKKSLKIDIRDKGKGFDKEAAIANHRMKGVAAMEQRMKQVGGEFSITSELAQGTTVTLLLPIQEGGMER</sequence>
<gene>
    <name evidence="8" type="ORF">IC602_10140</name>
</gene>
<proteinExistence type="predicted"/>
<keyword evidence="4 8" id="KW-0418">Kinase</keyword>
<feature type="domain" description="Histidine kinase/HSP90-like ATPase" evidence="6">
    <location>
        <begin position="127"/>
        <end position="218"/>
    </location>
</feature>
<dbReference type="Pfam" id="PF07730">
    <property type="entry name" value="HisKA_3"/>
    <property type="match status" value="1"/>
</dbReference>
<dbReference type="Proteomes" id="UP000621631">
    <property type="component" value="Unassembled WGS sequence"/>
</dbReference>
<organism evidence="8 9">
    <name type="scientific">Virgibacillus halodenitrificans</name>
    <name type="common">Bacillus halodenitrificans</name>
    <dbReference type="NCBI Taxonomy" id="1482"/>
    <lineage>
        <taxon>Bacteria</taxon>
        <taxon>Bacillati</taxon>
        <taxon>Bacillota</taxon>
        <taxon>Bacilli</taxon>
        <taxon>Bacillales</taxon>
        <taxon>Bacillaceae</taxon>
        <taxon>Virgibacillus</taxon>
    </lineage>
</organism>
<keyword evidence="3" id="KW-0808">Transferase</keyword>
<feature type="domain" description="Signal transduction histidine kinase subgroup 3 dimerisation and phosphoacceptor" evidence="7">
    <location>
        <begin position="23"/>
        <end position="84"/>
    </location>
</feature>
<name>A0ABR7VQA1_VIRHA</name>
<dbReference type="SUPFAM" id="SSF55874">
    <property type="entry name" value="ATPase domain of HSP90 chaperone/DNA topoisomerase II/histidine kinase"/>
    <property type="match status" value="1"/>
</dbReference>
<reference evidence="8 9" key="1">
    <citation type="submission" date="2020-09" db="EMBL/GenBank/DDBJ databases">
        <title>Draft Genome Sequences of Oil-Oxidizing Bacteria Halomonas titanicae, Marinobacter lutaoensis, and Virgibacillus halodenitrificans Isolated from Highly Saline Environments.</title>
        <authorList>
            <person name="Grouzdev D.S."/>
            <person name="Sokolova D.S."/>
            <person name="Semenova E.M."/>
            <person name="Borzenkov I.A."/>
            <person name="Bidzhieva S.K."/>
            <person name="Poltaraus A.B."/>
            <person name="Nazina T.N."/>
        </authorList>
    </citation>
    <scope>NUCLEOTIDE SEQUENCE [LARGE SCALE GENOMIC DNA]</scope>
    <source>
        <strain evidence="8 9">VKM B-3472D</strain>
    </source>
</reference>
<comment type="caution">
    <text evidence="8">The sequence shown here is derived from an EMBL/GenBank/DDBJ whole genome shotgun (WGS) entry which is preliminary data.</text>
</comment>
<evidence type="ECO:0000256" key="2">
    <source>
        <dbReference type="ARBA" id="ARBA00012438"/>
    </source>
</evidence>